<dbReference type="RefSeq" id="XP_073932166.1">
    <property type="nucleotide sequence ID" value="XM_074076065.1"/>
</dbReference>
<evidence type="ECO:0000313" key="2">
    <source>
        <dbReference type="RefSeq" id="XP_073932166.1"/>
    </source>
</evidence>
<protein>
    <submittedName>
        <fullName evidence="2">Killer cell lectin-like receptor subfamily E member 1</fullName>
    </submittedName>
</protein>
<organism evidence="1 2">
    <name type="scientific">Castor canadensis</name>
    <name type="common">American beaver</name>
    <dbReference type="NCBI Taxonomy" id="51338"/>
    <lineage>
        <taxon>Eukaryota</taxon>
        <taxon>Metazoa</taxon>
        <taxon>Chordata</taxon>
        <taxon>Craniata</taxon>
        <taxon>Vertebrata</taxon>
        <taxon>Euteleostomi</taxon>
        <taxon>Mammalia</taxon>
        <taxon>Eutheria</taxon>
        <taxon>Euarchontoglires</taxon>
        <taxon>Glires</taxon>
        <taxon>Rodentia</taxon>
        <taxon>Castorimorpha</taxon>
        <taxon>Castoridae</taxon>
        <taxon>Castor</taxon>
    </lineage>
</organism>
<dbReference type="Proteomes" id="UP001732720">
    <property type="component" value="Chromosome 6"/>
</dbReference>
<name>A0AC58MRY2_CASCN</name>
<proteinExistence type="predicted"/>
<reference evidence="2" key="1">
    <citation type="submission" date="2025-08" db="UniProtKB">
        <authorList>
            <consortium name="RefSeq"/>
        </authorList>
    </citation>
    <scope>IDENTIFICATION</scope>
</reference>
<accession>A0AC58MRY2</accession>
<evidence type="ECO:0000313" key="1">
    <source>
        <dbReference type="Proteomes" id="UP001732720"/>
    </source>
</evidence>
<keyword evidence="1" id="KW-1185">Reference proteome</keyword>
<sequence length="239" mass="28001">MSEEFITLITLNESSQKKHTTRNDMMNTFNSNELPFIKEKQKHLKCHKKHKNTAEDIPGEGNSSHFPWRFIATVLGVICFLLMAAAITVAIFTANSSPKRLSAIIQQKGPHYQPCPKNWVWFRCSCYYFSKEELTWRESQHTCSSLDSSLLKINREEMNFFSLKTFFWIGIYNNNTGKQWLWENDLALPSDIVSFFELQKKQGCLSYKSRGTYLIEKCETKQPYICKNHHIYPMKSQET</sequence>
<gene>
    <name evidence="2" type="primary">LOC141424040</name>
</gene>